<organism evidence="2 3">
    <name type="scientific">Kineococcus glutinatus</name>
    <dbReference type="NCBI Taxonomy" id="1070872"/>
    <lineage>
        <taxon>Bacteria</taxon>
        <taxon>Bacillati</taxon>
        <taxon>Actinomycetota</taxon>
        <taxon>Actinomycetes</taxon>
        <taxon>Kineosporiales</taxon>
        <taxon>Kineosporiaceae</taxon>
        <taxon>Kineococcus</taxon>
    </lineage>
</organism>
<name>A0ABP9H967_9ACTN</name>
<dbReference type="Proteomes" id="UP001501195">
    <property type="component" value="Unassembled WGS sequence"/>
</dbReference>
<feature type="transmembrane region" description="Helical" evidence="1">
    <location>
        <begin position="52"/>
        <end position="73"/>
    </location>
</feature>
<protein>
    <recommendedName>
        <fullName evidence="4">ABC-2 type transport system permease protein</fullName>
    </recommendedName>
</protein>
<accession>A0ABP9H967</accession>
<keyword evidence="1" id="KW-0472">Membrane</keyword>
<feature type="transmembrane region" description="Helical" evidence="1">
    <location>
        <begin position="160"/>
        <end position="183"/>
    </location>
</feature>
<dbReference type="RefSeq" id="WP_345710699.1">
    <property type="nucleotide sequence ID" value="NZ_BAABIL010000052.1"/>
</dbReference>
<feature type="transmembrane region" description="Helical" evidence="1">
    <location>
        <begin position="128"/>
        <end position="153"/>
    </location>
</feature>
<reference evidence="3" key="1">
    <citation type="journal article" date="2019" name="Int. J. Syst. Evol. Microbiol.">
        <title>The Global Catalogue of Microorganisms (GCM) 10K type strain sequencing project: providing services to taxonomists for standard genome sequencing and annotation.</title>
        <authorList>
            <consortium name="The Broad Institute Genomics Platform"/>
            <consortium name="The Broad Institute Genome Sequencing Center for Infectious Disease"/>
            <person name="Wu L."/>
            <person name="Ma J."/>
        </authorList>
    </citation>
    <scope>NUCLEOTIDE SEQUENCE [LARGE SCALE GENOMIC DNA]</scope>
    <source>
        <strain evidence="3">JCM 18126</strain>
    </source>
</reference>
<keyword evidence="1" id="KW-0812">Transmembrane</keyword>
<feature type="transmembrane region" description="Helical" evidence="1">
    <location>
        <begin position="94"/>
        <end position="122"/>
    </location>
</feature>
<proteinExistence type="predicted"/>
<dbReference type="EMBL" id="BAABIL010000052">
    <property type="protein sequence ID" value="GAA4964536.1"/>
    <property type="molecule type" value="Genomic_DNA"/>
</dbReference>
<feature type="transmembrane region" description="Helical" evidence="1">
    <location>
        <begin position="203"/>
        <end position="230"/>
    </location>
</feature>
<gene>
    <name evidence="2" type="ORF">GCM10023225_04530</name>
</gene>
<comment type="caution">
    <text evidence="2">The sequence shown here is derived from an EMBL/GenBank/DDBJ whole genome shotgun (WGS) entry which is preliminary data.</text>
</comment>
<evidence type="ECO:0000256" key="1">
    <source>
        <dbReference type="SAM" id="Phobius"/>
    </source>
</evidence>
<keyword evidence="3" id="KW-1185">Reference proteome</keyword>
<keyword evidence="1" id="KW-1133">Transmembrane helix</keyword>
<evidence type="ECO:0008006" key="4">
    <source>
        <dbReference type="Google" id="ProtNLM"/>
    </source>
</evidence>
<evidence type="ECO:0000313" key="2">
    <source>
        <dbReference type="EMBL" id="GAA4964536.1"/>
    </source>
</evidence>
<feature type="transmembrane region" description="Helical" evidence="1">
    <location>
        <begin position="20"/>
        <end position="40"/>
    </location>
</feature>
<dbReference type="Pfam" id="PF12679">
    <property type="entry name" value="ABC2_membrane_2"/>
    <property type="match status" value="1"/>
</dbReference>
<evidence type="ECO:0000313" key="3">
    <source>
        <dbReference type="Proteomes" id="UP001501195"/>
    </source>
</evidence>
<sequence length="240" mass="24438">MSLFEAALRGVLLRGRTAAFALLPVVVAVVVLVVVVVTSVPGRYGAVGTVTAQLLVGLVVPVVALVLGTGAFGDERDGGTLSLLRSTSRPRWHLVGAKFGASWLSTWLVCLPASAACAVYAASVNQPLGAVLGGIVLATALGSGAYCGLFVLLSLLTRRALLAGLAYVVLWEGFLAGLSPGLRGLSIGSYARRVAQLALPDDVQVGVVSTLGVPAAVAVLVGVATLSWVLGGVRLQRMDV</sequence>